<dbReference type="PROSITE" id="PS00584">
    <property type="entry name" value="PFKB_KINASES_2"/>
    <property type="match status" value="1"/>
</dbReference>
<dbReference type="InterPro" id="IPR011611">
    <property type="entry name" value="PfkB_dom"/>
</dbReference>
<evidence type="ECO:0000313" key="5">
    <source>
        <dbReference type="EMBL" id="MFC4231131.1"/>
    </source>
</evidence>
<dbReference type="RefSeq" id="WP_379012518.1">
    <property type="nucleotide sequence ID" value="NZ_JBHSDC010000003.1"/>
</dbReference>
<protein>
    <submittedName>
        <fullName evidence="5">Carbohydrate kinase</fullName>
        <ecNumber evidence="5">2.7.1.-</ecNumber>
    </submittedName>
</protein>
<dbReference type="Proteomes" id="UP001595906">
    <property type="component" value="Unassembled WGS sequence"/>
</dbReference>
<accession>A0ABV8PWS2</accession>
<feature type="domain" description="Carbohydrate kinase PfkB" evidence="4">
    <location>
        <begin position="2"/>
        <end position="305"/>
    </location>
</feature>
<sequence length="316" mass="34483">MKILCIGEALIDMICTDTNTSLSKGEHFLKKTGGAPTNVAAAIAALGGKVALAAKVGKDPFGTQLIDVMKDFNVDTTFMLQDATHFTTIAFVSLMDNGERDFVFSRGADGQLSEADIASINLVDYNIVHFGSATGFLEGPLQQAYTSLLQRAIAHNCCISFDPNYRHLLFKDNTDSFVRQSWHFLKNCHFFKVSDEEAMLLTNTNTVNEAATALLQQTTATFTITLGKDGTMLGFNKHTEIIPSIPIKPIDTTGAGDAFTGAVLYQLKDMDLSAIKALTVTQWQHIIDNANKAGARTCEYMGAMEAFKFLNNQILQ</sequence>
<dbReference type="EMBL" id="JBHSDC010000003">
    <property type="protein sequence ID" value="MFC4231131.1"/>
    <property type="molecule type" value="Genomic_DNA"/>
</dbReference>
<evidence type="ECO:0000256" key="1">
    <source>
        <dbReference type="ARBA" id="ARBA00010688"/>
    </source>
</evidence>
<keyword evidence="6" id="KW-1185">Reference proteome</keyword>
<proteinExistence type="inferred from homology"/>
<comment type="caution">
    <text evidence="5">The sequence shown here is derived from an EMBL/GenBank/DDBJ whole genome shotgun (WGS) entry which is preliminary data.</text>
</comment>
<dbReference type="Pfam" id="PF00294">
    <property type="entry name" value="PfkB"/>
    <property type="match status" value="1"/>
</dbReference>
<dbReference type="PANTHER" id="PTHR43085">
    <property type="entry name" value="HEXOKINASE FAMILY MEMBER"/>
    <property type="match status" value="1"/>
</dbReference>
<dbReference type="Gene3D" id="3.40.1190.20">
    <property type="match status" value="1"/>
</dbReference>
<dbReference type="SUPFAM" id="SSF53613">
    <property type="entry name" value="Ribokinase-like"/>
    <property type="match status" value="1"/>
</dbReference>
<evidence type="ECO:0000256" key="3">
    <source>
        <dbReference type="ARBA" id="ARBA00022777"/>
    </source>
</evidence>
<name>A0ABV8PWS2_9BACT</name>
<evidence type="ECO:0000313" key="6">
    <source>
        <dbReference type="Proteomes" id="UP001595906"/>
    </source>
</evidence>
<evidence type="ECO:0000256" key="2">
    <source>
        <dbReference type="ARBA" id="ARBA00022679"/>
    </source>
</evidence>
<dbReference type="PANTHER" id="PTHR43085:SF54">
    <property type="entry name" value="PUTATIVE-RELATED"/>
    <property type="match status" value="1"/>
</dbReference>
<dbReference type="InterPro" id="IPR002173">
    <property type="entry name" value="Carboh/pur_kinase_PfkB_CS"/>
</dbReference>
<organism evidence="5 6">
    <name type="scientific">Parasediminibacterium paludis</name>
    <dbReference type="NCBI Taxonomy" id="908966"/>
    <lineage>
        <taxon>Bacteria</taxon>
        <taxon>Pseudomonadati</taxon>
        <taxon>Bacteroidota</taxon>
        <taxon>Chitinophagia</taxon>
        <taxon>Chitinophagales</taxon>
        <taxon>Chitinophagaceae</taxon>
        <taxon>Parasediminibacterium</taxon>
    </lineage>
</organism>
<reference evidence="6" key="1">
    <citation type="journal article" date="2019" name="Int. J. Syst. Evol. Microbiol.">
        <title>The Global Catalogue of Microorganisms (GCM) 10K type strain sequencing project: providing services to taxonomists for standard genome sequencing and annotation.</title>
        <authorList>
            <consortium name="The Broad Institute Genomics Platform"/>
            <consortium name="The Broad Institute Genome Sequencing Center for Infectious Disease"/>
            <person name="Wu L."/>
            <person name="Ma J."/>
        </authorList>
    </citation>
    <scope>NUCLEOTIDE SEQUENCE [LARGE SCALE GENOMIC DNA]</scope>
    <source>
        <strain evidence="6">CECT 8010</strain>
    </source>
</reference>
<comment type="similarity">
    <text evidence="1">Belongs to the carbohydrate kinase PfkB family.</text>
</comment>
<gene>
    <name evidence="5" type="ORF">ACFOW1_04470</name>
</gene>
<dbReference type="InterPro" id="IPR029056">
    <property type="entry name" value="Ribokinase-like"/>
</dbReference>
<dbReference type="CDD" id="cd01167">
    <property type="entry name" value="bac_FRK"/>
    <property type="match status" value="1"/>
</dbReference>
<dbReference type="GO" id="GO:0016301">
    <property type="term" value="F:kinase activity"/>
    <property type="evidence" value="ECO:0007669"/>
    <property type="project" value="UniProtKB-KW"/>
</dbReference>
<dbReference type="PROSITE" id="PS00583">
    <property type="entry name" value="PFKB_KINASES_1"/>
    <property type="match status" value="1"/>
</dbReference>
<evidence type="ECO:0000259" key="4">
    <source>
        <dbReference type="Pfam" id="PF00294"/>
    </source>
</evidence>
<dbReference type="InterPro" id="IPR050306">
    <property type="entry name" value="PfkB_Carbo_kinase"/>
</dbReference>
<keyword evidence="3 5" id="KW-0418">Kinase</keyword>
<dbReference type="EC" id="2.7.1.-" evidence="5"/>
<keyword evidence="2 5" id="KW-0808">Transferase</keyword>